<organism evidence="4 5">
    <name type="scientific">Treponema peruense</name>
    <dbReference type="NCBI Taxonomy" id="2787628"/>
    <lineage>
        <taxon>Bacteria</taxon>
        <taxon>Pseudomonadati</taxon>
        <taxon>Spirochaetota</taxon>
        <taxon>Spirochaetia</taxon>
        <taxon>Spirochaetales</taxon>
        <taxon>Treponemataceae</taxon>
        <taxon>Treponema</taxon>
    </lineage>
</organism>
<accession>A0A7T3V585</accession>
<sequence>MLLESIKLHNFRQYKDTSLDFAQDIQGKNVTIIIGENGSGKTTFLQSFFWCLYGITNFKDQVVLNKDEAYNMTPETPRDVYVELKLKHGDNQYTITRKQKFKKDNSNNVKADGNSVCEIVKKDSTGNDSFIEATKREMTINSILRNELARYFFFDGERIETMGKEISGYKKTEEFAEAVEGLLGLKGMQKAIEHLNGGPKNSVIGKYNQQYDSSSDSEVKRLTDIITDCDDKIYSMEKRIDEIESENKKAEEIKYNKQEELKEYQSSKELQEEKEKFEKEIKSENLNKADAQKDICREFNIQSTSFLSAGLIKPAFDILVKLKISGSDIPNITDKTIQYLIDHKRCLCGTCLSEGSAELEEVKKWFEVLPPKSIGNMVNDFKMTARTRLNALNDFIAFRDQKLAKIGECDDQITNAEDYIHNNIDPKLNGSDVEEIVRTISSKISECERTIKKNNQDRSELDRNIGGTKKERESAENQRKELALKNKANRQIEIYKAYAGQIFDKLLNKYNESEKEVRARLENNMNEIFKTINNGDLTVHINNKYQIDVIANNVNGKVETSEGQSISVIFSFITSMIKMSRENRLSSDKDKQELSSDIYPLVMDAPLSKFDKKHIKAVCETIPHLTEQVVIFIKDTDGDLAKEYMSDKIGKSHHFRKISETETVLE</sequence>
<dbReference type="Pfam" id="PF13476">
    <property type="entry name" value="AAA_23"/>
    <property type="match status" value="1"/>
</dbReference>
<evidence type="ECO:0000256" key="2">
    <source>
        <dbReference type="SAM" id="MobiDB-lite"/>
    </source>
</evidence>
<dbReference type="AlphaFoldDB" id="A0A7T3V585"/>
<evidence type="ECO:0000259" key="3">
    <source>
        <dbReference type="Pfam" id="PF13476"/>
    </source>
</evidence>
<keyword evidence="5" id="KW-1185">Reference proteome</keyword>
<evidence type="ECO:0000313" key="5">
    <source>
        <dbReference type="Proteomes" id="UP000595224"/>
    </source>
</evidence>
<dbReference type="RefSeq" id="WP_198442727.1">
    <property type="nucleotide sequence ID" value="NZ_CBCSHE010000017.1"/>
</dbReference>
<proteinExistence type="predicted"/>
<feature type="region of interest" description="Disordered" evidence="2">
    <location>
        <begin position="455"/>
        <end position="478"/>
    </location>
</feature>
<dbReference type="GO" id="GO:0016887">
    <property type="term" value="F:ATP hydrolysis activity"/>
    <property type="evidence" value="ECO:0007669"/>
    <property type="project" value="InterPro"/>
</dbReference>
<dbReference type="InterPro" id="IPR027417">
    <property type="entry name" value="P-loop_NTPase"/>
</dbReference>
<gene>
    <name evidence="4" type="ORF">IWA51_00445</name>
</gene>
<dbReference type="Gene3D" id="3.40.50.300">
    <property type="entry name" value="P-loop containing nucleotide triphosphate hydrolases"/>
    <property type="match status" value="2"/>
</dbReference>
<feature type="domain" description="Rad50/SbcC-type AAA" evidence="3">
    <location>
        <begin position="5"/>
        <end position="282"/>
    </location>
</feature>
<evidence type="ECO:0000256" key="1">
    <source>
        <dbReference type="SAM" id="Coils"/>
    </source>
</evidence>
<dbReference type="PANTHER" id="PTHR32114:SF2">
    <property type="entry name" value="ABC TRANSPORTER ABCH.3"/>
    <property type="match status" value="1"/>
</dbReference>
<evidence type="ECO:0000313" key="4">
    <source>
        <dbReference type="EMBL" id="QQA01136.1"/>
    </source>
</evidence>
<dbReference type="KEGG" id="tper:IWA51_00445"/>
<feature type="coiled-coil region" evidence="1">
    <location>
        <begin position="233"/>
        <end position="294"/>
    </location>
</feature>
<protein>
    <submittedName>
        <fullName evidence="4">AAA family ATPase</fullName>
    </submittedName>
</protein>
<reference evidence="4 5" key="1">
    <citation type="submission" date="2020-11" db="EMBL/GenBank/DDBJ databases">
        <title>Treponema Peruensis nv. sp., first commensal Treponema isolated from human feces.</title>
        <authorList>
            <person name="Belkhou C."/>
            <person name="Raes J."/>
        </authorList>
    </citation>
    <scope>NUCLEOTIDE SEQUENCE [LARGE SCALE GENOMIC DNA]</scope>
    <source>
        <strain evidence="4 5">RCC2812</strain>
    </source>
</reference>
<dbReference type="EMBL" id="CP064936">
    <property type="protein sequence ID" value="QQA01136.1"/>
    <property type="molecule type" value="Genomic_DNA"/>
</dbReference>
<dbReference type="Proteomes" id="UP000595224">
    <property type="component" value="Chromosome"/>
</dbReference>
<dbReference type="SUPFAM" id="SSF52540">
    <property type="entry name" value="P-loop containing nucleoside triphosphate hydrolases"/>
    <property type="match status" value="1"/>
</dbReference>
<name>A0A7T3V585_9SPIR</name>
<keyword evidence="1" id="KW-0175">Coiled coil</keyword>
<dbReference type="PANTHER" id="PTHR32114">
    <property type="entry name" value="ABC TRANSPORTER ABCH.3"/>
    <property type="match status" value="1"/>
</dbReference>
<dbReference type="InterPro" id="IPR038729">
    <property type="entry name" value="Rad50/SbcC_AAA"/>
</dbReference>
<dbReference type="GO" id="GO:0006302">
    <property type="term" value="P:double-strand break repair"/>
    <property type="evidence" value="ECO:0007669"/>
    <property type="project" value="InterPro"/>
</dbReference>